<accession>A0AA91DL77</accession>
<dbReference type="AlphaFoldDB" id="A0AA91DL77"/>
<dbReference type="InterPro" id="IPR035901">
    <property type="entry name" value="GIY-YIG_endonuc_sf"/>
</dbReference>
<reference evidence="1 2" key="1">
    <citation type="submission" date="2016-03" db="EMBL/GenBank/DDBJ databases">
        <title>Genome sequence of Variovorax paradoxus KB5.</title>
        <authorList>
            <person name="Jeong H."/>
            <person name="Hong C.E."/>
            <person name="Jo S.H."/>
            <person name="Park J.M."/>
        </authorList>
    </citation>
    <scope>NUCLEOTIDE SEQUENCE [LARGE SCALE GENOMIC DNA]</scope>
    <source>
        <strain evidence="1 2">KB5</strain>
    </source>
</reference>
<dbReference type="CDD" id="cd10451">
    <property type="entry name" value="GIY-YIG_LuxR_like"/>
    <property type="match status" value="1"/>
</dbReference>
<name>A0AA91DL77_VARPD</name>
<protein>
    <submittedName>
        <fullName evidence="1">ArsR family transcriptional regulator</fullName>
    </submittedName>
</protein>
<dbReference type="RefSeq" id="WP_081269497.1">
    <property type="nucleotide sequence ID" value="NZ_LVHG01000057.1"/>
</dbReference>
<dbReference type="Proteomes" id="UP000077852">
    <property type="component" value="Unassembled WGS sequence"/>
</dbReference>
<evidence type="ECO:0000313" key="2">
    <source>
        <dbReference type="Proteomes" id="UP000077852"/>
    </source>
</evidence>
<comment type="caution">
    <text evidence="1">The sequence shown here is derived from an EMBL/GenBank/DDBJ whole genome shotgun (WGS) entry which is preliminary data.</text>
</comment>
<gene>
    <name evidence="1" type="ORF">A3K87_22350</name>
</gene>
<organism evidence="1 2">
    <name type="scientific">Variovorax paradoxus</name>
    <dbReference type="NCBI Taxonomy" id="34073"/>
    <lineage>
        <taxon>Bacteria</taxon>
        <taxon>Pseudomonadati</taxon>
        <taxon>Pseudomonadota</taxon>
        <taxon>Betaproteobacteria</taxon>
        <taxon>Burkholderiales</taxon>
        <taxon>Comamonadaceae</taxon>
        <taxon>Variovorax</taxon>
    </lineage>
</organism>
<dbReference type="EMBL" id="LVHG01000057">
    <property type="protein sequence ID" value="OAK61243.1"/>
    <property type="molecule type" value="Genomic_DNA"/>
</dbReference>
<proteinExistence type="predicted"/>
<dbReference type="Gene3D" id="3.40.1440.10">
    <property type="entry name" value="GIY-YIG endonuclease"/>
    <property type="match status" value="1"/>
</dbReference>
<sequence length="121" mass="13688">MNLSPESRRALSRQYKESVRPAGVFVVRNTVSGRVYVAGSLDVEGAMNRARFELGLGSHRCKPLGQDWAAQGAAHFSFEVMDRVKEREDDPAFDRKAELEKLLALWQEELQCFGEKGYNKP</sequence>
<evidence type="ECO:0000313" key="1">
    <source>
        <dbReference type="EMBL" id="OAK61243.1"/>
    </source>
</evidence>